<dbReference type="CDD" id="cd16841">
    <property type="entry name" value="RraA_family"/>
    <property type="match status" value="1"/>
</dbReference>
<comment type="cofactor">
    <cofactor evidence="1">
        <name>Mg(2+)</name>
        <dbReference type="ChEBI" id="CHEBI:18420"/>
    </cofactor>
</comment>
<dbReference type="AlphaFoldDB" id="G3BDL7"/>
<keyword evidence="1" id="KW-0479">Metal-binding</keyword>
<dbReference type="GeneID" id="18250007"/>
<dbReference type="GO" id="GO:0008948">
    <property type="term" value="F:oxaloacetate decarboxylase activity"/>
    <property type="evidence" value="ECO:0007669"/>
    <property type="project" value="TreeGrafter"/>
</dbReference>
<dbReference type="SUPFAM" id="SSF89562">
    <property type="entry name" value="RraA-like"/>
    <property type="match status" value="1"/>
</dbReference>
<evidence type="ECO:0000313" key="3">
    <source>
        <dbReference type="Proteomes" id="UP000000707"/>
    </source>
</evidence>
<dbReference type="STRING" id="590646.G3BDL7"/>
<dbReference type="KEGG" id="cten:18250007"/>
<dbReference type="HOGENOM" id="CLU_072626_0_1_1"/>
<dbReference type="InterPro" id="IPR036704">
    <property type="entry name" value="RraA/RraA-like_sf"/>
</dbReference>
<dbReference type="Gene3D" id="3.50.30.40">
    <property type="entry name" value="Ribonuclease E inhibitor RraA/RraA-like"/>
    <property type="match status" value="1"/>
</dbReference>
<dbReference type="GO" id="GO:0046872">
    <property type="term" value="F:metal ion binding"/>
    <property type="evidence" value="ECO:0007669"/>
    <property type="project" value="UniProtKB-KW"/>
</dbReference>
<gene>
    <name evidence="2" type="ORF">CANTEDRAFT_136813</name>
</gene>
<protein>
    <submittedName>
        <fullName evidence="2">RraA-like protein</fullName>
    </submittedName>
</protein>
<dbReference type="PANTHER" id="PTHR33254:SF28">
    <property type="entry name" value="4-HYDROXY-4-METHYL-2-OXOGLUTARATE ALDOLASE"/>
    <property type="match status" value="1"/>
</dbReference>
<evidence type="ECO:0000256" key="1">
    <source>
        <dbReference type="PIRSR" id="PIRSR605493-1"/>
    </source>
</evidence>
<dbReference type="PANTHER" id="PTHR33254">
    <property type="entry name" value="4-HYDROXY-4-METHYL-2-OXOGLUTARATE ALDOLASE 3-RELATED"/>
    <property type="match status" value="1"/>
</dbReference>
<feature type="binding site" evidence="1">
    <location>
        <position position="119"/>
    </location>
    <ligand>
        <name>substrate</name>
    </ligand>
</feature>
<dbReference type="Pfam" id="PF03737">
    <property type="entry name" value="RraA-like"/>
    <property type="match status" value="1"/>
</dbReference>
<feature type="binding site" evidence="1">
    <location>
        <position position="120"/>
    </location>
    <ligand>
        <name>Mg(2+)</name>
        <dbReference type="ChEBI" id="CHEBI:18420"/>
    </ligand>
</feature>
<dbReference type="InterPro" id="IPR005493">
    <property type="entry name" value="RraA/RraA-like"/>
</dbReference>
<sequence>MDKLLKYSICDISDALVKYGVKDGGFLPNLTMQSSVNSTVIGKAYTVLYAPKSDPRPEVSASYIDQLPANSVLIMGLPPSLQMVNAPYTKVNNALYGGLMSTRASYLKCRGSIILGRVRDLDEHNALEYPVWSYAVGSSAPGPVLKVVGINVPIEVKVHSIDNEYDIKVVEPNDILMGDNSGIVIIKESLLADVVGYVPKRVEADQNVANDIKNGRPA</sequence>
<keyword evidence="1" id="KW-0460">Magnesium</keyword>
<proteinExistence type="predicted"/>
<dbReference type="EMBL" id="GL996528">
    <property type="protein sequence ID" value="EGV60332.1"/>
    <property type="molecule type" value="Genomic_DNA"/>
</dbReference>
<dbReference type="GO" id="GO:0047443">
    <property type="term" value="F:4-hydroxy-4-methyl-2-oxoglutarate aldolase activity"/>
    <property type="evidence" value="ECO:0007669"/>
    <property type="project" value="TreeGrafter"/>
</dbReference>
<dbReference type="OrthoDB" id="1476984at2759"/>
<name>G3BDL7_CANTC</name>
<dbReference type="Proteomes" id="UP000000707">
    <property type="component" value="Unassembled WGS sequence"/>
</dbReference>
<reference evidence="2 3" key="1">
    <citation type="journal article" date="2011" name="Proc. Natl. Acad. Sci. U.S.A.">
        <title>Comparative genomics of xylose-fermenting fungi for enhanced biofuel production.</title>
        <authorList>
            <person name="Wohlbach D.J."/>
            <person name="Kuo A."/>
            <person name="Sato T.K."/>
            <person name="Potts K.M."/>
            <person name="Salamov A.A."/>
            <person name="LaButti K.M."/>
            <person name="Sun H."/>
            <person name="Clum A."/>
            <person name="Pangilinan J.L."/>
            <person name="Lindquist E.A."/>
            <person name="Lucas S."/>
            <person name="Lapidus A."/>
            <person name="Jin M."/>
            <person name="Gunawan C."/>
            <person name="Balan V."/>
            <person name="Dale B.E."/>
            <person name="Jeffries T.W."/>
            <person name="Zinkel R."/>
            <person name="Barry K.W."/>
            <person name="Grigoriev I.V."/>
            <person name="Gasch A.P."/>
        </authorList>
    </citation>
    <scope>NUCLEOTIDE SEQUENCE [LARGE SCALE GENOMIC DNA]</scope>
    <source>
        <strain evidence="3">ATCC 10573 / BCRC 21748 / CBS 615 / JCM 9827 / NBRC 10315 / NRRL Y-1498 / VKM Y-70</strain>
    </source>
</reference>
<feature type="binding site" evidence="1">
    <location>
        <begin position="97"/>
        <end position="100"/>
    </location>
    <ligand>
        <name>substrate</name>
    </ligand>
</feature>
<keyword evidence="3" id="KW-1185">Reference proteome</keyword>
<evidence type="ECO:0000313" key="2">
    <source>
        <dbReference type="EMBL" id="EGV60332.1"/>
    </source>
</evidence>
<organism evidence="3">
    <name type="scientific">Candida tenuis (strain ATCC 10573 / BCRC 21748 / CBS 615 / JCM 9827 / NBRC 10315 / NRRL Y-1498 / VKM Y-70)</name>
    <name type="common">Yeast</name>
    <name type="synonym">Yamadazyma tenuis</name>
    <dbReference type="NCBI Taxonomy" id="590646"/>
    <lineage>
        <taxon>Eukaryota</taxon>
        <taxon>Fungi</taxon>
        <taxon>Dikarya</taxon>
        <taxon>Ascomycota</taxon>
        <taxon>Saccharomycotina</taxon>
        <taxon>Pichiomycetes</taxon>
        <taxon>Debaryomycetaceae</taxon>
        <taxon>Yamadazyma</taxon>
    </lineage>
</organism>
<accession>G3BDL7</accession>
<dbReference type="eggNOG" id="ENOG502RZ5Y">
    <property type="taxonomic scope" value="Eukaryota"/>
</dbReference>
<feature type="non-terminal residue" evidence="2">
    <location>
        <position position="218"/>
    </location>
</feature>